<dbReference type="SUPFAM" id="SSF52540">
    <property type="entry name" value="P-loop containing nucleoside triphosphate hydrolases"/>
    <property type="match status" value="1"/>
</dbReference>
<dbReference type="eggNOG" id="COG0249">
    <property type="taxonomic scope" value="Bacteria"/>
</dbReference>
<keyword evidence="4" id="KW-0812">Transmembrane</keyword>
<organism evidence="6 7">
    <name type="scientific">Mitsuokella jalaludinii</name>
    <dbReference type="NCBI Taxonomy" id="187979"/>
    <lineage>
        <taxon>Bacteria</taxon>
        <taxon>Bacillati</taxon>
        <taxon>Bacillota</taxon>
        <taxon>Negativicutes</taxon>
        <taxon>Selenomonadales</taxon>
        <taxon>Selenomonadaceae</taxon>
        <taxon>Mitsuokella</taxon>
    </lineage>
</organism>
<dbReference type="GO" id="GO:0006298">
    <property type="term" value="P:mismatch repair"/>
    <property type="evidence" value="ECO:0007669"/>
    <property type="project" value="InterPro"/>
</dbReference>
<keyword evidence="1" id="KW-0547">Nucleotide-binding</keyword>
<dbReference type="SMART" id="SM00534">
    <property type="entry name" value="MUTSac"/>
    <property type="match status" value="1"/>
</dbReference>
<dbReference type="GO" id="GO:0005524">
    <property type="term" value="F:ATP binding"/>
    <property type="evidence" value="ECO:0007669"/>
    <property type="project" value="UniProtKB-KW"/>
</dbReference>
<feature type="transmembrane region" description="Helical" evidence="4">
    <location>
        <begin position="26"/>
        <end position="43"/>
    </location>
</feature>
<keyword evidence="4" id="KW-0472">Membrane</keyword>
<dbReference type="Gene3D" id="1.10.1420.10">
    <property type="match status" value="1"/>
</dbReference>
<dbReference type="PANTHER" id="PTHR11361:SF99">
    <property type="entry name" value="DNA MISMATCH REPAIR PROTEIN"/>
    <property type="match status" value="1"/>
</dbReference>
<keyword evidence="3" id="KW-0238">DNA-binding</keyword>
<dbReference type="InterPro" id="IPR045076">
    <property type="entry name" value="MutS"/>
</dbReference>
<evidence type="ECO:0000313" key="7">
    <source>
        <dbReference type="Proteomes" id="UP000095546"/>
    </source>
</evidence>
<dbReference type="InterPro" id="IPR000432">
    <property type="entry name" value="DNA_mismatch_repair_MutS_C"/>
</dbReference>
<feature type="domain" description="DNA mismatch repair proteins mutS family" evidence="5">
    <location>
        <begin position="411"/>
        <end position="588"/>
    </location>
</feature>
<evidence type="ECO:0000259" key="5">
    <source>
        <dbReference type="SMART" id="SM00534"/>
    </source>
</evidence>
<dbReference type="GO" id="GO:0030983">
    <property type="term" value="F:mismatched DNA binding"/>
    <property type="evidence" value="ECO:0007669"/>
    <property type="project" value="InterPro"/>
</dbReference>
<keyword evidence="2" id="KW-0067">ATP-binding</keyword>
<dbReference type="GO" id="GO:0005829">
    <property type="term" value="C:cytosol"/>
    <property type="evidence" value="ECO:0007669"/>
    <property type="project" value="TreeGrafter"/>
</dbReference>
<evidence type="ECO:0000256" key="1">
    <source>
        <dbReference type="ARBA" id="ARBA00022741"/>
    </source>
</evidence>
<dbReference type="InterPro" id="IPR027417">
    <property type="entry name" value="P-loop_NTPase"/>
</dbReference>
<feature type="transmembrane region" description="Helical" evidence="4">
    <location>
        <begin position="49"/>
        <end position="65"/>
    </location>
</feature>
<dbReference type="STRING" id="187979.ERS852385_01423"/>
<evidence type="ECO:0000256" key="2">
    <source>
        <dbReference type="ARBA" id="ARBA00022840"/>
    </source>
</evidence>
<dbReference type="RefSeq" id="WP_055161811.1">
    <property type="nucleotide sequence ID" value="NZ_JBNPMW010000027.1"/>
</dbReference>
<dbReference type="Gene3D" id="3.40.50.300">
    <property type="entry name" value="P-loop containing nucleotide triphosphate hydrolases"/>
    <property type="match status" value="1"/>
</dbReference>
<keyword evidence="4" id="KW-1133">Transmembrane helix</keyword>
<gene>
    <name evidence="6" type="primary">mutS</name>
    <name evidence="6" type="ORF">ERS852385_01423</name>
</gene>
<reference evidence="6 7" key="1">
    <citation type="submission" date="2015-09" db="EMBL/GenBank/DDBJ databases">
        <authorList>
            <consortium name="Pathogen Informatics"/>
        </authorList>
    </citation>
    <scope>NUCLEOTIDE SEQUENCE [LARGE SCALE GENOMIC DNA]</scope>
    <source>
        <strain evidence="6 7">2789STDY5608828</strain>
    </source>
</reference>
<dbReference type="GO" id="GO:0140664">
    <property type="term" value="F:ATP-dependent DNA damage sensor activity"/>
    <property type="evidence" value="ECO:0007669"/>
    <property type="project" value="InterPro"/>
</dbReference>
<dbReference type="SUPFAM" id="SSF48334">
    <property type="entry name" value="DNA repair protein MutS, domain III"/>
    <property type="match status" value="1"/>
</dbReference>
<feature type="transmembrane region" description="Helical" evidence="4">
    <location>
        <begin position="231"/>
        <end position="249"/>
    </location>
</feature>
<dbReference type="Pfam" id="PF00488">
    <property type="entry name" value="MutS_V"/>
    <property type="match status" value="1"/>
</dbReference>
<feature type="transmembrane region" description="Helical" evidence="4">
    <location>
        <begin position="208"/>
        <end position="225"/>
    </location>
</feature>
<dbReference type="PANTHER" id="PTHR11361">
    <property type="entry name" value="DNA MISMATCH REPAIR PROTEIN MUTS FAMILY MEMBER"/>
    <property type="match status" value="1"/>
</dbReference>
<dbReference type="EMBL" id="CYYU01000008">
    <property type="protein sequence ID" value="CUN80888.1"/>
    <property type="molecule type" value="Genomic_DNA"/>
</dbReference>
<proteinExistence type="predicted"/>
<evidence type="ECO:0000313" key="6">
    <source>
        <dbReference type="EMBL" id="CUN80888.1"/>
    </source>
</evidence>
<protein>
    <submittedName>
        <fullName evidence="6">DNA mismatch repair protein mutS</fullName>
    </submittedName>
</protein>
<keyword evidence="7" id="KW-1185">Reference proteome</keyword>
<evidence type="ECO:0000256" key="4">
    <source>
        <dbReference type="SAM" id="Phobius"/>
    </source>
</evidence>
<dbReference type="AlphaFoldDB" id="A0A174A0F5"/>
<accession>A0A174A0F5</accession>
<dbReference type="InterPro" id="IPR036187">
    <property type="entry name" value="DNA_mismatch_repair_MutS_sf"/>
</dbReference>
<dbReference type="Proteomes" id="UP000095546">
    <property type="component" value="Unassembled WGS sequence"/>
</dbReference>
<sequence>MIDFHELQQRDLQAIGQQKQRLQRLVLLRSASFLAMIFAFAAGFDGHRLGTLLGVLLLAAFLLLVRRHQQASFEKLLTESHLGCVQSFLDRKSGKWRGFADDGHDLMREDRPLEADLPILGRASLYQYLTSARTKAGRQKLASWLSPFPESTDAILLRQQAVRELSESPQELLALEARSHLLPLGTDLSDFCTMLEQDNVRKSTALRLLSYLLPGLSFIALALSLAGQLDITVPGLLFSLQLLLTFLLLRRSQALLAPLMALPQELSVYEQLLAKIEAADYKSPLLLTIQKNMREQRASEGLHRLAKLADLAAMRRNIFFFLVANAACLYDLHCTARAFAWKEACGRQLRRHLASWAEVEALLSLATPALTRKTFCWPRLRAGSPSLEAQAVTPLLIEETKAVPNDAAFQAGTCIITGSNMSGKTTYMRTLATSAILAYAGAPVCAKAFALTPMAVYTSIHVSDDLSRGISTFYAEILRIRQMVEASQEERPLLLCIDEIFKGTNSADRITGAAEAIKRLTRDWCITLVTTHDFELCDLQSPNGLPIENFHFEESYQDDKIHFDFKIRPGRCHTTNARYLLKMAGILS</sequence>
<evidence type="ECO:0000256" key="3">
    <source>
        <dbReference type="ARBA" id="ARBA00023125"/>
    </source>
</evidence>
<name>A0A174A0F5_9FIRM</name>